<sequence>MRKGVQGLIAEFKSMKRTNDLTKMVEFVAQMPEGRNRYKDVGCLDNRRVIVKIGNVSYIHANYVATPNNQKRFICTQAPLPKTCPEFWCMVVQEKSKSILMLCNFMEQNTKKCAIYFPMQVGQRLTFDGDVQVLCKKQEQCCANNTSE</sequence>
<gene>
    <name evidence="2" type="ORF">GCK32_010148</name>
</gene>
<evidence type="ECO:0000259" key="1">
    <source>
        <dbReference type="PROSITE" id="PS50055"/>
    </source>
</evidence>
<dbReference type="SUPFAM" id="SSF52799">
    <property type="entry name" value="(Phosphotyrosine protein) phosphatases II"/>
    <property type="match status" value="1"/>
</dbReference>
<dbReference type="Pfam" id="PF00102">
    <property type="entry name" value="Y_phosphatase"/>
    <property type="match status" value="1"/>
</dbReference>
<dbReference type="PANTHER" id="PTHR46163">
    <property type="entry name" value="TYROSINE-PROTEIN PHOSPHATASE-RELATED"/>
    <property type="match status" value="1"/>
</dbReference>
<dbReference type="EMBL" id="WIXE01014231">
    <property type="protein sequence ID" value="KAK5974437.1"/>
    <property type="molecule type" value="Genomic_DNA"/>
</dbReference>
<dbReference type="CDD" id="cd00047">
    <property type="entry name" value="PTPc"/>
    <property type="match status" value="1"/>
</dbReference>
<accession>A0AAN8F908</accession>
<dbReference type="PROSITE" id="PS50055">
    <property type="entry name" value="TYR_PHOSPHATASE_PTP"/>
    <property type="match status" value="1"/>
</dbReference>
<reference evidence="2 3" key="1">
    <citation type="submission" date="2019-10" db="EMBL/GenBank/DDBJ databases">
        <title>Assembly and Annotation for the nematode Trichostrongylus colubriformis.</title>
        <authorList>
            <person name="Martin J."/>
        </authorList>
    </citation>
    <scope>NUCLEOTIDE SEQUENCE [LARGE SCALE GENOMIC DNA]</scope>
    <source>
        <strain evidence="2">G859</strain>
        <tissue evidence="2">Whole worm</tissue>
    </source>
</reference>
<keyword evidence="3" id="KW-1185">Reference proteome</keyword>
<organism evidence="2 3">
    <name type="scientific">Trichostrongylus colubriformis</name>
    <name type="common">Black scour worm</name>
    <dbReference type="NCBI Taxonomy" id="6319"/>
    <lineage>
        <taxon>Eukaryota</taxon>
        <taxon>Metazoa</taxon>
        <taxon>Ecdysozoa</taxon>
        <taxon>Nematoda</taxon>
        <taxon>Chromadorea</taxon>
        <taxon>Rhabditida</taxon>
        <taxon>Rhabditina</taxon>
        <taxon>Rhabditomorpha</taxon>
        <taxon>Strongyloidea</taxon>
        <taxon>Trichostrongylidae</taxon>
        <taxon>Trichostrongylus</taxon>
    </lineage>
</organism>
<evidence type="ECO:0000313" key="3">
    <source>
        <dbReference type="Proteomes" id="UP001331761"/>
    </source>
</evidence>
<feature type="domain" description="Tyrosine-protein phosphatase" evidence="1">
    <location>
        <begin position="8"/>
        <end position="148"/>
    </location>
</feature>
<dbReference type="AlphaFoldDB" id="A0AAN8F908"/>
<dbReference type="InterPro" id="IPR029021">
    <property type="entry name" value="Prot-tyrosine_phosphatase-like"/>
</dbReference>
<dbReference type="InterPro" id="IPR000242">
    <property type="entry name" value="PTP_cat"/>
</dbReference>
<evidence type="ECO:0000313" key="2">
    <source>
        <dbReference type="EMBL" id="KAK5974437.1"/>
    </source>
</evidence>
<comment type="caution">
    <text evidence="2">The sequence shown here is derived from an EMBL/GenBank/DDBJ whole genome shotgun (WGS) entry which is preliminary data.</text>
</comment>
<dbReference type="PANTHER" id="PTHR46163:SF5">
    <property type="entry name" value="TYROSINE-PROTEIN PHOSPHATASE"/>
    <property type="match status" value="1"/>
</dbReference>
<dbReference type="SMART" id="SM00194">
    <property type="entry name" value="PTPc"/>
    <property type="match status" value="1"/>
</dbReference>
<protein>
    <submittedName>
        <fullName evidence="2">Tyrosine-protein phosphatase domain-containing protein</fullName>
    </submittedName>
</protein>
<dbReference type="Proteomes" id="UP001331761">
    <property type="component" value="Unassembled WGS sequence"/>
</dbReference>
<dbReference type="GO" id="GO:0004725">
    <property type="term" value="F:protein tyrosine phosphatase activity"/>
    <property type="evidence" value="ECO:0007669"/>
    <property type="project" value="InterPro"/>
</dbReference>
<dbReference type="InterPro" id="IPR052782">
    <property type="entry name" value="Oocyte-zygote_transition_reg"/>
</dbReference>
<name>A0AAN8F908_TRICO</name>
<proteinExistence type="predicted"/>
<dbReference type="Gene3D" id="3.90.190.10">
    <property type="entry name" value="Protein tyrosine phosphatase superfamily"/>
    <property type="match status" value="1"/>
</dbReference>